<evidence type="ECO:0000256" key="2">
    <source>
        <dbReference type="SAM" id="Phobius"/>
    </source>
</evidence>
<feature type="domain" description="YncI copper-binding" evidence="3">
    <location>
        <begin position="86"/>
        <end position="214"/>
    </location>
</feature>
<reference evidence="4 5" key="1">
    <citation type="submission" date="2018-08" db="EMBL/GenBank/DDBJ databases">
        <title>Jishengella sp. nov., isolated from a root of Azadirachta indica A. Juss. var. siamensis Valenton.</title>
        <authorList>
            <person name="Kuncharoen N."/>
            <person name="Tanasupawat S."/>
            <person name="Kudo T."/>
            <person name="Ohkuma M."/>
        </authorList>
    </citation>
    <scope>NUCLEOTIDE SEQUENCE [LARGE SCALE GENOMIC DNA]</scope>
    <source>
        <strain evidence="4 5">AZ1-13</strain>
    </source>
</reference>
<organism evidence="4 5">
    <name type="scientific">Micromonospora radicis</name>
    <dbReference type="NCBI Taxonomy" id="1894971"/>
    <lineage>
        <taxon>Bacteria</taxon>
        <taxon>Bacillati</taxon>
        <taxon>Actinomycetota</taxon>
        <taxon>Actinomycetes</taxon>
        <taxon>Micromonosporales</taxon>
        <taxon>Micromonosporaceae</taxon>
        <taxon>Micromonospora</taxon>
    </lineage>
</organism>
<keyword evidence="2" id="KW-1133">Transmembrane helix</keyword>
<keyword evidence="2" id="KW-0812">Transmembrane</keyword>
<feature type="transmembrane region" description="Helical" evidence="2">
    <location>
        <begin position="264"/>
        <end position="283"/>
    </location>
</feature>
<feature type="region of interest" description="Disordered" evidence="1">
    <location>
        <begin position="293"/>
        <end position="357"/>
    </location>
</feature>
<evidence type="ECO:0000313" key="4">
    <source>
        <dbReference type="EMBL" id="RIV37847.1"/>
    </source>
</evidence>
<dbReference type="Pfam" id="PF07987">
    <property type="entry name" value="DUF1775"/>
    <property type="match status" value="1"/>
</dbReference>
<feature type="compositionally biased region" description="Low complexity" evidence="1">
    <location>
        <begin position="243"/>
        <end position="257"/>
    </location>
</feature>
<dbReference type="Proteomes" id="UP000283832">
    <property type="component" value="Unassembled WGS sequence"/>
</dbReference>
<keyword evidence="2" id="KW-0472">Membrane</keyword>
<keyword evidence="5" id="KW-1185">Reference proteome</keyword>
<evidence type="ECO:0000313" key="5">
    <source>
        <dbReference type="Proteomes" id="UP000283832"/>
    </source>
</evidence>
<proteinExistence type="predicted"/>
<dbReference type="Gene3D" id="2.60.40.2230">
    <property type="entry name" value="Uncharacterised protein YcnI-like PF07987, DUF1775"/>
    <property type="match status" value="1"/>
</dbReference>
<comment type="caution">
    <text evidence="4">The sequence shown here is derived from an EMBL/GenBank/DDBJ whole genome shotgun (WGS) entry which is preliminary data.</text>
</comment>
<dbReference type="EMBL" id="QXEC01000012">
    <property type="protein sequence ID" value="RIV37847.1"/>
    <property type="molecule type" value="Genomic_DNA"/>
</dbReference>
<name>A0A418MUG6_9ACTN</name>
<feature type="region of interest" description="Disordered" evidence="1">
    <location>
        <begin position="209"/>
        <end position="257"/>
    </location>
</feature>
<gene>
    <name evidence="4" type="ORF">D2L64_14890</name>
</gene>
<evidence type="ECO:0000256" key="1">
    <source>
        <dbReference type="SAM" id="MobiDB-lite"/>
    </source>
</evidence>
<protein>
    <submittedName>
        <fullName evidence="4">DUF1775 domain-containing protein</fullName>
    </submittedName>
</protein>
<dbReference type="AlphaFoldDB" id="A0A418MUG6"/>
<evidence type="ECO:0000259" key="3">
    <source>
        <dbReference type="Pfam" id="PF07987"/>
    </source>
</evidence>
<dbReference type="InterPro" id="IPR012533">
    <property type="entry name" value="YcnI-copper_dom"/>
</dbReference>
<feature type="region of interest" description="Disordered" evidence="1">
    <location>
        <begin position="1"/>
        <end position="59"/>
    </location>
</feature>
<feature type="compositionally biased region" description="Low complexity" evidence="1">
    <location>
        <begin position="323"/>
        <end position="339"/>
    </location>
</feature>
<dbReference type="InterPro" id="IPR038507">
    <property type="entry name" value="YcnI-like_sf"/>
</dbReference>
<accession>A0A418MUG6</accession>
<sequence length="357" mass="36428">MLSVARRALPPDIGDTEITPSLNLSGPGSELPGVAGSGSGPADSRDGEPKMAMTRGGSRRRRAGTVAALALAGVLGWPTAAWADDVTFTPPQAQQGNSVKMEFVVPDERPGVRTERIEIRMPADPPIAEVYPLSVAGWAPAITTRKLDVPVAGMHGPATDVVTAALTWTRAPEAAEGPARLVFSMAPLPQTEQLNFELVQTYTDGLQVQWGSGPGQRPLPPLTLAPGDPNYPGAHGGHGAAPGGAADAPPAPAAAANGPNPTSLLAAGLVAGLGGGAVVGWLISRRRRAADEIDRSVLDEEPTPRPAESAADPEQPTTPPAQPVTTPTQPAATPTRASAVEPAKSPVRQGHPAGAGR</sequence>